<gene>
    <name evidence="3" type="ORF">MSMAW_1844</name>
</gene>
<keyword evidence="1" id="KW-1133">Transmembrane helix</keyword>
<dbReference type="Pfam" id="PF25231">
    <property type="entry name" value="DUF7847"/>
    <property type="match status" value="1"/>
</dbReference>
<proteinExistence type="predicted"/>
<dbReference type="RefSeq" id="WP_015412802.1">
    <property type="nucleotide sequence ID" value="NZ_CP009509.1"/>
</dbReference>
<dbReference type="InterPro" id="IPR057169">
    <property type="entry name" value="DUF7847"/>
</dbReference>
<evidence type="ECO:0000313" key="4">
    <source>
        <dbReference type="Proteomes" id="UP000033058"/>
    </source>
</evidence>
<sequence length="341" mass="37624">MYPKIGHVSLHKSLIFAVSQDIAAKRGCRAAALKTGRSCHMYEDFGTILNRGFKTWVRNLNICIPYVLNFFINLILFVFFFVLIGALLYVSGSMNVVDPAVLTNEEIYSMIWDGFKNNIPVSVALVLAFFLLSMILQAFFTAGAIGMAKKASETGDTVFSDMFRSGWKNSFRLFLTSLLLALMVLAGIVFIVPGALTIGDLNSLVHNPGLPVKGMGVLGAGVMLWTVYLLVISILFSLAPYALVIDELDPLDALKAGYGFFMSNKLDVFFLWTFSVGLAFVNGFIGELLGSEILLVSIITYFVPMIILQPFTAVLWTRLYLLGEERKLYNPDDLLSGPDGL</sequence>
<dbReference type="EMBL" id="CP009509">
    <property type="protein sequence ID" value="AKB40835.1"/>
    <property type="molecule type" value="Genomic_DNA"/>
</dbReference>
<evidence type="ECO:0000256" key="1">
    <source>
        <dbReference type="SAM" id="Phobius"/>
    </source>
</evidence>
<feature type="transmembrane region" description="Helical" evidence="1">
    <location>
        <begin position="173"/>
        <end position="196"/>
    </location>
</feature>
<dbReference type="HOGENOM" id="CLU_923198_0_0_2"/>
<protein>
    <recommendedName>
        <fullName evidence="2">DUF7847 domain-containing protein</fullName>
    </recommendedName>
</protein>
<dbReference type="PATRIC" id="fig|1434117.4.peg.2349"/>
<feature type="transmembrane region" description="Helical" evidence="1">
    <location>
        <begin position="66"/>
        <end position="90"/>
    </location>
</feature>
<keyword evidence="1" id="KW-0812">Transmembrane</keyword>
<name>A0A0E3PYR2_METMZ</name>
<feature type="domain" description="DUF7847" evidence="2">
    <location>
        <begin position="75"/>
        <end position="301"/>
    </location>
</feature>
<dbReference type="Proteomes" id="UP000033058">
    <property type="component" value="Chromosome"/>
</dbReference>
<feature type="transmembrane region" description="Helical" evidence="1">
    <location>
        <begin position="298"/>
        <end position="321"/>
    </location>
</feature>
<keyword evidence="1" id="KW-0472">Membrane</keyword>
<feature type="transmembrane region" description="Helical" evidence="1">
    <location>
        <begin position="266"/>
        <end position="286"/>
    </location>
</feature>
<evidence type="ECO:0000313" key="3">
    <source>
        <dbReference type="EMBL" id="AKB40835.1"/>
    </source>
</evidence>
<feature type="transmembrane region" description="Helical" evidence="1">
    <location>
        <begin position="119"/>
        <end position="140"/>
    </location>
</feature>
<dbReference type="GeneID" id="24851559"/>
<dbReference type="AlphaFoldDB" id="A0A0E3PYR2"/>
<evidence type="ECO:0000259" key="2">
    <source>
        <dbReference type="Pfam" id="PF25231"/>
    </source>
</evidence>
<organism evidence="3 4">
    <name type="scientific">Methanosarcina mazei WWM610</name>
    <dbReference type="NCBI Taxonomy" id="1434117"/>
    <lineage>
        <taxon>Archaea</taxon>
        <taxon>Methanobacteriati</taxon>
        <taxon>Methanobacteriota</taxon>
        <taxon>Stenosarchaea group</taxon>
        <taxon>Methanomicrobia</taxon>
        <taxon>Methanosarcinales</taxon>
        <taxon>Methanosarcinaceae</taxon>
        <taxon>Methanosarcina</taxon>
    </lineage>
</organism>
<feature type="transmembrane region" description="Helical" evidence="1">
    <location>
        <begin position="216"/>
        <end position="245"/>
    </location>
</feature>
<reference evidence="3 4" key="1">
    <citation type="submission" date="2014-07" db="EMBL/GenBank/DDBJ databases">
        <title>Methanogenic archaea and the global carbon cycle.</title>
        <authorList>
            <person name="Henriksen J.R."/>
            <person name="Luke J."/>
            <person name="Reinhart S."/>
            <person name="Benedict M.N."/>
            <person name="Youngblut N.D."/>
            <person name="Metcalf M.E."/>
            <person name="Whitaker R.J."/>
            <person name="Metcalf W.W."/>
        </authorList>
    </citation>
    <scope>NUCLEOTIDE SEQUENCE [LARGE SCALE GENOMIC DNA]</scope>
    <source>
        <strain evidence="3 4">WWM610</strain>
    </source>
</reference>
<accession>A0A0E3PYR2</accession>